<sequence>MPLCKDKTKPSVSPNGVGLISEASSLNERNVSHEQHWNCLKKKHKDLGDQHNEFVDLDSISIDIAIFGDGVTSFTMPLTELAQVNDIIGDDMFDDCITSPNPANMMKNSQPLLDDVKAQVTNKDPSTKLNLPHSEKHVASNLEPQEAIPNFKLSYVSGMWHTLWIREVDVIDVSPLEVLSENFFKKHGDYDVSRLSISQNMTRDAHQELISAVK</sequence>
<evidence type="ECO:0000313" key="2">
    <source>
        <dbReference type="Proteomes" id="UP001291623"/>
    </source>
</evidence>
<keyword evidence="2" id="KW-1185">Reference proteome</keyword>
<gene>
    <name evidence="1" type="ORF">RND71_003264</name>
</gene>
<name>A0AAE1SWG2_9SOLA</name>
<dbReference type="EMBL" id="JAVYJV010000002">
    <property type="protein sequence ID" value="KAK4376968.1"/>
    <property type="molecule type" value="Genomic_DNA"/>
</dbReference>
<dbReference type="Proteomes" id="UP001291623">
    <property type="component" value="Unassembled WGS sequence"/>
</dbReference>
<proteinExistence type="predicted"/>
<dbReference type="AlphaFoldDB" id="A0AAE1SWG2"/>
<evidence type="ECO:0000313" key="1">
    <source>
        <dbReference type="EMBL" id="KAK4376968.1"/>
    </source>
</evidence>
<protein>
    <submittedName>
        <fullName evidence="1">Uncharacterized protein</fullName>
    </submittedName>
</protein>
<comment type="caution">
    <text evidence="1">The sequence shown here is derived from an EMBL/GenBank/DDBJ whole genome shotgun (WGS) entry which is preliminary data.</text>
</comment>
<accession>A0AAE1SWG2</accession>
<organism evidence="1 2">
    <name type="scientific">Anisodus tanguticus</name>
    <dbReference type="NCBI Taxonomy" id="243964"/>
    <lineage>
        <taxon>Eukaryota</taxon>
        <taxon>Viridiplantae</taxon>
        <taxon>Streptophyta</taxon>
        <taxon>Embryophyta</taxon>
        <taxon>Tracheophyta</taxon>
        <taxon>Spermatophyta</taxon>
        <taxon>Magnoliopsida</taxon>
        <taxon>eudicotyledons</taxon>
        <taxon>Gunneridae</taxon>
        <taxon>Pentapetalae</taxon>
        <taxon>asterids</taxon>
        <taxon>lamiids</taxon>
        <taxon>Solanales</taxon>
        <taxon>Solanaceae</taxon>
        <taxon>Solanoideae</taxon>
        <taxon>Hyoscyameae</taxon>
        <taxon>Anisodus</taxon>
    </lineage>
</organism>
<reference evidence="1" key="1">
    <citation type="submission" date="2023-12" db="EMBL/GenBank/DDBJ databases">
        <title>Genome assembly of Anisodus tanguticus.</title>
        <authorList>
            <person name="Wang Y.-J."/>
        </authorList>
    </citation>
    <scope>NUCLEOTIDE SEQUENCE</scope>
    <source>
        <strain evidence="1">KB-2021</strain>
        <tissue evidence="1">Leaf</tissue>
    </source>
</reference>